<feature type="binding site" evidence="8">
    <location>
        <begin position="261"/>
        <end position="265"/>
    </location>
    <ligand>
        <name>GTP</name>
        <dbReference type="ChEBI" id="CHEBI:37565"/>
        <label>2</label>
    </ligand>
</feature>
<feature type="binding site" evidence="8">
    <location>
        <begin position="56"/>
        <end position="60"/>
    </location>
    <ligand>
        <name>GTP</name>
        <dbReference type="ChEBI" id="CHEBI:37565"/>
        <label>1</label>
    </ligand>
</feature>
<evidence type="ECO:0000313" key="13">
    <source>
        <dbReference type="Proteomes" id="UP000838672"/>
    </source>
</evidence>
<dbReference type="InterPro" id="IPR015946">
    <property type="entry name" value="KH_dom-like_a/b"/>
</dbReference>
<dbReference type="InterPro" id="IPR031166">
    <property type="entry name" value="G_ENGA"/>
</dbReference>
<dbReference type="PRINTS" id="PR00326">
    <property type="entry name" value="GTP1OBG"/>
</dbReference>
<evidence type="ECO:0000256" key="9">
    <source>
        <dbReference type="PROSITE-ProRule" id="PRU01049"/>
    </source>
</evidence>
<keyword evidence="6 8" id="KW-0342">GTP-binding</keyword>
<dbReference type="InterPro" id="IPR016484">
    <property type="entry name" value="GTPase_Der"/>
</dbReference>
<gene>
    <name evidence="8 12" type="primary">der</name>
    <name evidence="12" type="ORF">VST7929_00716</name>
</gene>
<reference evidence="12" key="1">
    <citation type="submission" date="2021-11" db="EMBL/GenBank/DDBJ databases">
        <authorList>
            <person name="Rodrigo-Torres L."/>
            <person name="Arahal R. D."/>
            <person name="Lucena T."/>
        </authorList>
    </citation>
    <scope>NUCLEOTIDE SEQUENCE</scope>
    <source>
        <strain evidence="12">CECT 7929</strain>
    </source>
</reference>
<keyword evidence="4 10" id="KW-0677">Repeat</keyword>
<comment type="subunit">
    <text evidence="8">Associates with the 50S ribosomal subunit.</text>
</comment>
<comment type="similarity">
    <text evidence="1 8 9 10">Belongs to the TRAFAC class TrmE-Era-EngA-EngB-Septin-like GTPase superfamily. EngA (Der) GTPase family.</text>
</comment>
<dbReference type="EMBL" id="CAKLDI010000001">
    <property type="protein sequence ID" value="CAH0532869.1"/>
    <property type="molecule type" value="Genomic_DNA"/>
</dbReference>
<dbReference type="RefSeq" id="WP_237464965.1">
    <property type="nucleotide sequence ID" value="NZ_CAKLDI010000001.1"/>
</dbReference>
<accession>A0ABN8DNV0</accession>
<evidence type="ECO:0000256" key="8">
    <source>
        <dbReference type="HAMAP-Rule" id="MF_00195"/>
    </source>
</evidence>
<feature type="binding site" evidence="8">
    <location>
        <begin position="118"/>
        <end position="121"/>
    </location>
    <ligand>
        <name>GTP</name>
        <dbReference type="ChEBI" id="CHEBI:37565"/>
        <label>1</label>
    </ligand>
</feature>
<dbReference type="InterPro" id="IPR006073">
    <property type="entry name" value="GTP-bd"/>
</dbReference>
<evidence type="ECO:0000256" key="5">
    <source>
        <dbReference type="ARBA" id="ARBA00022741"/>
    </source>
</evidence>
<feature type="domain" description="EngA-type G" evidence="11">
    <location>
        <begin position="208"/>
        <end position="381"/>
    </location>
</feature>
<dbReference type="Pfam" id="PF14714">
    <property type="entry name" value="KH_dom-like"/>
    <property type="match status" value="1"/>
</dbReference>
<evidence type="ECO:0000256" key="2">
    <source>
        <dbReference type="ARBA" id="ARBA00020953"/>
    </source>
</evidence>
<protein>
    <recommendedName>
        <fullName evidence="2 8">GTPase Der</fullName>
    </recommendedName>
    <alternativeName>
        <fullName evidence="7 8">GTP-binding protein EngA</fullName>
    </alternativeName>
</protein>
<feature type="domain" description="EngA-type G" evidence="11">
    <location>
        <begin position="3"/>
        <end position="166"/>
    </location>
</feature>
<dbReference type="PANTHER" id="PTHR43834:SF6">
    <property type="entry name" value="GTPASE DER"/>
    <property type="match status" value="1"/>
</dbReference>
<dbReference type="SUPFAM" id="SSF52540">
    <property type="entry name" value="P-loop containing nucleoside triphosphate hydrolases"/>
    <property type="match status" value="2"/>
</dbReference>
<feature type="binding site" evidence="8">
    <location>
        <begin position="214"/>
        <end position="221"/>
    </location>
    <ligand>
        <name>GTP</name>
        <dbReference type="ChEBI" id="CHEBI:37565"/>
        <label>2</label>
    </ligand>
</feature>
<organism evidence="12 13">
    <name type="scientific">Vibrio stylophorae</name>
    <dbReference type="NCBI Taxonomy" id="659351"/>
    <lineage>
        <taxon>Bacteria</taxon>
        <taxon>Pseudomonadati</taxon>
        <taxon>Pseudomonadota</taxon>
        <taxon>Gammaproteobacteria</taxon>
        <taxon>Vibrionales</taxon>
        <taxon>Vibrionaceae</taxon>
        <taxon>Vibrio</taxon>
    </lineage>
</organism>
<evidence type="ECO:0000259" key="11">
    <source>
        <dbReference type="PROSITE" id="PS51712"/>
    </source>
</evidence>
<dbReference type="PIRSF" id="PIRSF006485">
    <property type="entry name" value="GTP-binding_EngA"/>
    <property type="match status" value="1"/>
</dbReference>
<dbReference type="PANTHER" id="PTHR43834">
    <property type="entry name" value="GTPASE DER"/>
    <property type="match status" value="1"/>
</dbReference>
<dbReference type="CDD" id="cd01894">
    <property type="entry name" value="EngA1"/>
    <property type="match status" value="1"/>
</dbReference>
<evidence type="ECO:0000256" key="1">
    <source>
        <dbReference type="ARBA" id="ARBA00008279"/>
    </source>
</evidence>
<keyword evidence="3 8" id="KW-0690">Ribosome biogenesis</keyword>
<dbReference type="Proteomes" id="UP000838672">
    <property type="component" value="Unassembled WGS sequence"/>
</dbReference>
<keyword evidence="13" id="KW-1185">Reference proteome</keyword>
<keyword evidence="5 8" id="KW-0547">Nucleotide-binding</keyword>
<feature type="binding site" evidence="8">
    <location>
        <begin position="326"/>
        <end position="329"/>
    </location>
    <ligand>
        <name>GTP</name>
        <dbReference type="ChEBI" id="CHEBI:37565"/>
        <label>2</label>
    </ligand>
</feature>
<dbReference type="InterPro" id="IPR003593">
    <property type="entry name" value="AAA+_ATPase"/>
</dbReference>
<comment type="function">
    <text evidence="8 10">GTPase that plays an essential role in the late steps of ribosome biogenesis.</text>
</comment>
<dbReference type="SMART" id="SM00382">
    <property type="entry name" value="AAA"/>
    <property type="match status" value="2"/>
</dbReference>
<evidence type="ECO:0000256" key="3">
    <source>
        <dbReference type="ARBA" id="ARBA00022517"/>
    </source>
</evidence>
<dbReference type="NCBIfam" id="TIGR00231">
    <property type="entry name" value="small_GTP"/>
    <property type="match status" value="2"/>
</dbReference>
<dbReference type="PROSITE" id="PS51712">
    <property type="entry name" value="G_ENGA"/>
    <property type="match status" value="2"/>
</dbReference>
<dbReference type="NCBIfam" id="TIGR03594">
    <property type="entry name" value="GTPase_EngA"/>
    <property type="match status" value="1"/>
</dbReference>
<evidence type="ECO:0000256" key="7">
    <source>
        <dbReference type="ARBA" id="ARBA00032345"/>
    </source>
</evidence>
<dbReference type="InterPro" id="IPR032859">
    <property type="entry name" value="KH_dom-like"/>
</dbReference>
<comment type="caution">
    <text evidence="12">The sequence shown here is derived from an EMBL/GenBank/DDBJ whole genome shotgun (WGS) entry which is preliminary data.</text>
</comment>
<feature type="binding site" evidence="8">
    <location>
        <begin position="9"/>
        <end position="16"/>
    </location>
    <ligand>
        <name>GTP</name>
        <dbReference type="ChEBI" id="CHEBI:37565"/>
        <label>1</label>
    </ligand>
</feature>
<dbReference type="HAMAP" id="MF_00195">
    <property type="entry name" value="GTPase_Der"/>
    <property type="match status" value="1"/>
</dbReference>
<evidence type="ECO:0000256" key="6">
    <source>
        <dbReference type="ARBA" id="ARBA00023134"/>
    </source>
</evidence>
<evidence type="ECO:0000256" key="4">
    <source>
        <dbReference type="ARBA" id="ARBA00022737"/>
    </source>
</evidence>
<dbReference type="InterPro" id="IPR027417">
    <property type="entry name" value="P-loop_NTPase"/>
</dbReference>
<dbReference type="CDD" id="cd01895">
    <property type="entry name" value="EngA2"/>
    <property type="match status" value="1"/>
</dbReference>
<dbReference type="Gene3D" id="3.30.300.20">
    <property type="match status" value="1"/>
</dbReference>
<proteinExistence type="inferred from homology"/>
<dbReference type="Pfam" id="PF01926">
    <property type="entry name" value="MMR_HSR1"/>
    <property type="match status" value="2"/>
</dbReference>
<name>A0ABN8DNV0_9VIBR</name>
<evidence type="ECO:0000313" key="12">
    <source>
        <dbReference type="EMBL" id="CAH0532869.1"/>
    </source>
</evidence>
<evidence type="ECO:0000256" key="10">
    <source>
        <dbReference type="RuleBase" id="RU004481"/>
    </source>
</evidence>
<dbReference type="Gene3D" id="3.40.50.300">
    <property type="entry name" value="P-loop containing nucleotide triphosphate hydrolases"/>
    <property type="match status" value="2"/>
</dbReference>
<sequence>MIPVVALVGRPNVGKSTLFNRLTRTRDALVADFPGLTRDRKYGKAKLGEHEFIVIDTGGIDGTEEGVETKMAEQSLAAIEEADVVLFMVDGRAGLTVSDEAIAQHLRTREKNTFLVVNKVDGVDPDAASSEFWQLGMDNMYQIAAAHGRGVGALIDRALSPLAQAMAEEDADELTDLTDFADQDDENIEDLTEEQAEARYLALQNQPIKLAIIGRPNVGKSTLTNRILGEERVVVYDMPGTTRDSIYIPMKRNEREYVLIDTAGVRRRRRVNETVEKFSVIKTLKAIEDANVVLVVIDARENISDQDLSLIGFALNAGRSIVLAVNKWDGLSMDVKDRVKSELDRRLGFIDFARIHFISALHGTGVGHLFESVEEAYQSATKRIGTSMLTRIMQMAQEDHQPPLVRGRRVKLKYAHAGGYNPPIVVIHGNMVNELPDSYKRYLMNYYRKSLEMMGTPIRVQFQSSDNPFENKTNKLTLSQERHRSRLMKMMKHRKK</sequence>
<dbReference type="InterPro" id="IPR005225">
    <property type="entry name" value="Small_GTP-bd"/>
</dbReference>